<evidence type="ECO:0000313" key="1">
    <source>
        <dbReference type="EMBL" id="ORM73594.1"/>
    </source>
</evidence>
<reference evidence="1 2" key="1">
    <citation type="journal article" date="2017" name="Antonie Van Leeuwenhoek">
        <title>Phylogenomic resolution of the bacterial genus Pantoea and its relationship with Erwinia and Tatumella.</title>
        <authorList>
            <person name="Palmer M."/>
            <person name="Steenkamp E.T."/>
            <person name="Coetzee M.P."/>
            <person name="Chan W.Y."/>
            <person name="van Zyl E."/>
            <person name="De Maayer P."/>
            <person name="Coutinho T.A."/>
            <person name="Blom J."/>
            <person name="Smits T.H."/>
            <person name="Duffy B."/>
            <person name="Venter S.N."/>
        </authorList>
    </citation>
    <scope>NUCLEOTIDE SEQUENCE [LARGE SCALE GENOMIC DNA]</scope>
    <source>
        <strain evidence="1 2">LMG 26277</strain>
    </source>
</reference>
<gene>
    <name evidence="1" type="ORF">HA48_08465</name>
</gene>
<dbReference type="STRING" id="1076551.HA48_08465"/>
<proteinExistence type="predicted"/>
<dbReference type="InterPro" id="IPR029044">
    <property type="entry name" value="Nucleotide-diphossugar_trans"/>
</dbReference>
<sequence length="242" mass="27563">MGHLTINYPKCLLPVGEITVLDTLLTELLKCGEREIVLVTGHQSSVIESWIEENYAEANIKLAHNNNYKNDVNILSVEKGVSALNNPEYGYTIIETDVLLDPRVWPLLAQAEMGSESFWLTHGYYSPCLTGGIVEASKAEPTVKNIAYVPHYDSAFDGWMKMVGLLSVSPEQVDNDRRLRQIFLQKSTQQYYMAPWIVHRSSLPCRAVDITDFFARSFNEEAHYRQAVEEYILLLENFEALK</sequence>
<dbReference type="EMBL" id="MLFS01000018">
    <property type="protein sequence ID" value="ORM73594.1"/>
    <property type="molecule type" value="Genomic_DNA"/>
</dbReference>
<dbReference type="Gene3D" id="3.90.550.10">
    <property type="entry name" value="Spore Coat Polysaccharide Biosynthesis Protein SpsA, Chain A"/>
    <property type="match status" value="1"/>
</dbReference>
<keyword evidence="2" id="KW-1185">Reference proteome</keyword>
<dbReference type="SUPFAM" id="SSF53448">
    <property type="entry name" value="Nucleotide-diphospho-sugar transferases"/>
    <property type="match status" value="1"/>
</dbReference>
<evidence type="ECO:0000313" key="2">
    <source>
        <dbReference type="Proteomes" id="UP000193104"/>
    </source>
</evidence>
<name>A0A1X1DAC4_9GAMM</name>
<evidence type="ECO:0008006" key="3">
    <source>
        <dbReference type="Google" id="ProtNLM"/>
    </source>
</evidence>
<dbReference type="AlphaFoldDB" id="A0A1X1DAC4"/>
<dbReference type="Proteomes" id="UP000193104">
    <property type="component" value="Unassembled WGS sequence"/>
</dbReference>
<accession>A0A1X1DAC4</accession>
<organism evidence="1 2">
    <name type="scientific">Pantoea wallisii</name>
    <dbReference type="NCBI Taxonomy" id="1076551"/>
    <lineage>
        <taxon>Bacteria</taxon>
        <taxon>Pseudomonadati</taxon>
        <taxon>Pseudomonadota</taxon>
        <taxon>Gammaproteobacteria</taxon>
        <taxon>Enterobacterales</taxon>
        <taxon>Erwiniaceae</taxon>
        <taxon>Pantoea</taxon>
    </lineage>
</organism>
<comment type="caution">
    <text evidence="1">The sequence shown here is derived from an EMBL/GenBank/DDBJ whole genome shotgun (WGS) entry which is preliminary data.</text>
</comment>
<protein>
    <recommendedName>
        <fullName evidence="3">MobA-like NTP transferase domain-containing protein</fullName>
    </recommendedName>
</protein>